<dbReference type="InterPro" id="IPR054289">
    <property type="entry name" value="DUF7025"/>
</dbReference>
<dbReference type="OrthoDB" id="10042665at2759"/>
<keyword evidence="3" id="KW-1185">Reference proteome</keyword>
<proteinExistence type="predicted"/>
<sequence length="540" mass="59540">MSSTDLVQCTSARLSPIDLRSVYAHADELLQNATQLSEQARTACAELVSYAQTRFAYVAETVATYPPGMMSFHLLWSLFRAGQDLEAVHETTGERASHTPHDPIGNVPLTLNRAPPADRDPTRLVGWAGTCYHKVPITRKIRDFVNLRAVNELPAFPLSDARRASLAARGQLYTLYAGQVHAEYEGFFFTRAFSGVSRLLGDGQVMIDVKGYRRTNPALDSWSEDSGQVDRHAEWASSSARSTQPCQGPVAANQLHLLPPALHGFSFRAKRWGEFLISRLAPIQWTSESFSHLVIPDAYRRIVKALVTVHSGRLKDQLMIDVVAGKGNGLVMCFHGSPGTGKTLTAEAIAEHLRRPLYVVSAGELGILPQVLENQLRDILALATEWNAVLLIDEADIFLQKRDASHLERNALVGVFLRQLEYFSGVLLLTTNSIKSFDDAFLSRFAVVLHFDKLDTTSRRTLWSRFLERATGDDVAGRFDVDRLANFELNGREIKHAVQTAQAVALVEGEILSMKHLEEVLSVARSGAAVGLLAAADTDG</sequence>
<dbReference type="Pfam" id="PF00004">
    <property type="entry name" value="AAA"/>
    <property type="match status" value="1"/>
</dbReference>
<dbReference type="Pfam" id="PF22942">
    <property type="entry name" value="DUF7025"/>
    <property type="match status" value="1"/>
</dbReference>
<dbReference type="EMBL" id="PUHQ01000021">
    <property type="protein sequence ID" value="KAG0663203.1"/>
    <property type="molecule type" value="Genomic_DNA"/>
</dbReference>
<name>A0A9P6W5K8_RHOMI</name>
<dbReference type="Gene3D" id="3.40.50.300">
    <property type="entry name" value="P-loop containing nucleotide triphosphate hydrolases"/>
    <property type="match status" value="1"/>
</dbReference>
<dbReference type="InterPro" id="IPR003593">
    <property type="entry name" value="AAA+_ATPase"/>
</dbReference>
<evidence type="ECO:0000313" key="3">
    <source>
        <dbReference type="Proteomes" id="UP000777482"/>
    </source>
</evidence>
<evidence type="ECO:0000313" key="2">
    <source>
        <dbReference type="EMBL" id="KAG0663203.1"/>
    </source>
</evidence>
<dbReference type="SMART" id="SM00382">
    <property type="entry name" value="AAA"/>
    <property type="match status" value="1"/>
</dbReference>
<accession>A0A9P6W5K8</accession>
<feature type="domain" description="AAA+ ATPase" evidence="1">
    <location>
        <begin position="328"/>
        <end position="455"/>
    </location>
</feature>
<reference evidence="2 3" key="1">
    <citation type="submission" date="2020-11" db="EMBL/GenBank/DDBJ databases">
        <title>Kefir isolates.</title>
        <authorList>
            <person name="Marcisauskas S."/>
            <person name="Kim Y."/>
            <person name="Blasche S."/>
        </authorList>
    </citation>
    <scope>NUCLEOTIDE SEQUENCE [LARGE SCALE GENOMIC DNA]</scope>
    <source>
        <strain evidence="2 3">KR</strain>
    </source>
</reference>
<organism evidence="2 3">
    <name type="scientific">Rhodotorula mucilaginosa</name>
    <name type="common">Yeast</name>
    <name type="synonym">Rhodotorula rubra</name>
    <dbReference type="NCBI Taxonomy" id="5537"/>
    <lineage>
        <taxon>Eukaryota</taxon>
        <taxon>Fungi</taxon>
        <taxon>Dikarya</taxon>
        <taxon>Basidiomycota</taxon>
        <taxon>Pucciniomycotina</taxon>
        <taxon>Microbotryomycetes</taxon>
        <taxon>Sporidiobolales</taxon>
        <taxon>Sporidiobolaceae</taxon>
        <taxon>Rhodotorula</taxon>
    </lineage>
</organism>
<dbReference type="Proteomes" id="UP000777482">
    <property type="component" value="Unassembled WGS sequence"/>
</dbReference>
<protein>
    <recommendedName>
        <fullName evidence="1">AAA+ ATPase domain-containing protein</fullName>
    </recommendedName>
</protein>
<evidence type="ECO:0000259" key="1">
    <source>
        <dbReference type="SMART" id="SM00382"/>
    </source>
</evidence>
<comment type="caution">
    <text evidence="2">The sequence shown here is derived from an EMBL/GenBank/DDBJ whole genome shotgun (WGS) entry which is preliminary data.</text>
</comment>
<dbReference type="AlphaFoldDB" id="A0A9P6W5K8"/>
<dbReference type="InterPro" id="IPR027417">
    <property type="entry name" value="P-loop_NTPase"/>
</dbReference>
<dbReference type="SUPFAM" id="SSF52540">
    <property type="entry name" value="P-loop containing nucleoside triphosphate hydrolases"/>
    <property type="match status" value="1"/>
</dbReference>
<dbReference type="GO" id="GO:0016887">
    <property type="term" value="F:ATP hydrolysis activity"/>
    <property type="evidence" value="ECO:0007669"/>
    <property type="project" value="InterPro"/>
</dbReference>
<dbReference type="GO" id="GO:0005524">
    <property type="term" value="F:ATP binding"/>
    <property type="evidence" value="ECO:0007669"/>
    <property type="project" value="InterPro"/>
</dbReference>
<dbReference type="PANTHER" id="PTHR46411">
    <property type="entry name" value="FAMILY ATPASE, PUTATIVE-RELATED"/>
    <property type="match status" value="1"/>
</dbReference>
<dbReference type="CDD" id="cd19481">
    <property type="entry name" value="RecA-like_protease"/>
    <property type="match status" value="1"/>
</dbReference>
<dbReference type="InterPro" id="IPR003959">
    <property type="entry name" value="ATPase_AAA_core"/>
</dbReference>
<gene>
    <name evidence="2" type="ORF">C6P46_002792</name>
</gene>
<dbReference type="PANTHER" id="PTHR46411:SF3">
    <property type="entry name" value="AAA+ ATPASE DOMAIN-CONTAINING PROTEIN"/>
    <property type="match status" value="1"/>
</dbReference>